<dbReference type="InterPro" id="IPR036597">
    <property type="entry name" value="Fido-like_dom_sf"/>
</dbReference>
<reference evidence="1 2" key="1">
    <citation type="submission" date="2017-11" db="EMBL/GenBank/DDBJ databases">
        <title>Genome sequence of Entomoplasma lucivorax PIPN-2 (ATCC 49196).</title>
        <authorList>
            <person name="Lo W.-S."/>
            <person name="Gasparich G.E."/>
            <person name="Kuo C.-H."/>
        </authorList>
    </citation>
    <scope>NUCLEOTIDE SEQUENCE [LARGE SCALE GENOMIC DNA]</scope>
    <source>
        <strain evidence="1 2">PIPN-2</strain>
    </source>
</reference>
<gene>
    <name evidence="1" type="ORF">ELUCI_v1c06590</name>
</gene>
<proteinExistence type="predicted"/>
<evidence type="ECO:0000313" key="1">
    <source>
        <dbReference type="EMBL" id="PPE05123.1"/>
    </source>
</evidence>
<protein>
    <submittedName>
        <fullName evidence="1">Uncharacterized protein</fullName>
    </submittedName>
</protein>
<dbReference type="EMBL" id="PHNE01000004">
    <property type="protein sequence ID" value="PPE05123.1"/>
    <property type="molecule type" value="Genomic_DNA"/>
</dbReference>
<sequence>MKLTKKYLEDLKLRDAFNSSHIEGNTLTFGETYCLLLDNKTPNRSVNFVN</sequence>
<comment type="caution">
    <text evidence="1">The sequence shown here is derived from an EMBL/GenBank/DDBJ whole genome shotgun (WGS) entry which is preliminary data.</text>
</comment>
<name>A0A2S5RCS0_9MOLU</name>
<dbReference type="Gene3D" id="1.10.3290.10">
    <property type="entry name" value="Fido-like domain"/>
    <property type="match status" value="1"/>
</dbReference>
<dbReference type="Proteomes" id="UP000237865">
    <property type="component" value="Unassembled WGS sequence"/>
</dbReference>
<keyword evidence="2" id="KW-1185">Reference proteome</keyword>
<organism evidence="1 2">
    <name type="scientific">Williamsoniiplasma lucivorax</name>
    <dbReference type="NCBI Taxonomy" id="209274"/>
    <lineage>
        <taxon>Bacteria</taxon>
        <taxon>Bacillati</taxon>
        <taxon>Mycoplasmatota</taxon>
        <taxon>Mollicutes</taxon>
        <taxon>Entomoplasmatales</taxon>
        <taxon>Williamsoniiplasma</taxon>
    </lineage>
</organism>
<dbReference type="RefSeq" id="WP_156922732.1">
    <property type="nucleotide sequence ID" value="NZ_PHNE01000004.1"/>
</dbReference>
<dbReference type="AlphaFoldDB" id="A0A2S5RCS0"/>
<evidence type="ECO:0000313" key="2">
    <source>
        <dbReference type="Proteomes" id="UP000237865"/>
    </source>
</evidence>
<dbReference type="STRING" id="1399797.GCA_000518285_01226"/>
<accession>A0A2S5RCS0</accession>